<dbReference type="Gene3D" id="3.40.50.1820">
    <property type="entry name" value="alpha/beta hydrolase"/>
    <property type="match status" value="1"/>
</dbReference>
<evidence type="ECO:0000259" key="3">
    <source>
        <dbReference type="Pfam" id="PF07859"/>
    </source>
</evidence>
<sequence length="347" mass="38467">MSTQSSPQQTPLDDTLLYETYPGFTSTSKSVHPDLDHTASRRAQFVEENQWASGPHNAPLDYGFETESLQIPARDGTCIDARFYNPIETTKDTRLPLLFIVHGGGWVQGTYITEERWILKPLALTLSTASSKSPARPRPRFRAISIHYRLAPEHPYPTPLNDSWNALSWIAAPAQTARFGIDPQRILVAGSSAGGNIAAALSQLAHDSSPPIPLCGVFLNVPALCHPDHFPKYRYRWESFDTYASPMRVVWQLYLAGDASQGCQPTASPFLGVLEDLPPHFVAIAGSCPLRDEGMAYVRRLREAGVKVEERVYEDSGHTFAEDYAHPKTSQFWADMGACLGPLLNEK</sequence>
<protein>
    <recommendedName>
        <fullName evidence="3">Alpha/beta hydrolase fold-3 domain-containing protein</fullName>
    </recommendedName>
</protein>
<evidence type="ECO:0000313" key="4">
    <source>
        <dbReference type="EMBL" id="KAB8446222.1"/>
    </source>
</evidence>
<comment type="similarity">
    <text evidence="1">Belongs to the 'GDXG' lipolytic enzyme family.</text>
</comment>
<dbReference type="Pfam" id="PF07859">
    <property type="entry name" value="Abhydrolase_3"/>
    <property type="match status" value="1"/>
</dbReference>
<evidence type="ECO:0000256" key="1">
    <source>
        <dbReference type="ARBA" id="ARBA00010515"/>
    </source>
</evidence>
<comment type="caution">
    <text evidence="4">The sequence shown here is derived from an EMBL/GenBank/DDBJ whole genome shotgun (WGS) entry which is preliminary data.</text>
</comment>
<dbReference type="InterPro" id="IPR050300">
    <property type="entry name" value="GDXG_lipolytic_enzyme"/>
</dbReference>
<evidence type="ECO:0000256" key="2">
    <source>
        <dbReference type="ARBA" id="ARBA00022801"/>
    </source>
</evidence>
<reference evidence="4 5" key="1">
    <citation type="submission" date="2019-06" db="EMBL/GenBank/DDBJ databases">
        <title>A chromosomal-level reference genome of Carpinus fangiana (Coryloideae, Betulaceae).</title>
        <authorList>
            <person name="Yang X."/>
            <person name="Wang Z."/>
            <person name="Zhang L."/>
            <person name="Hao G."/>
            <person name="Liu J."/>
            <person name="Yang Y."/>
        </authorList>
    </citation>
    <scope>NUCLEOTIDE SEQUENCE [LARGE SCALE GENOMIC DNA]</scope>
    <source>
        <strain evidence="4">Cfa_2016G</strain>
        <tissue evidence="4">Leaf</tissue>
    </source>
</reference>
<dbReference type="EMBL" id="VIBQ01000038">
    <property type="protein sequence ID" value="KAB8446222.1"/>
    <property type="molecule type" value="Genomic_DNA"/>
</dbReference>
<organism evidence="4 5">
    <name type="scientific">Carpinus fangiana</name>
    <dbReference type="NCBI Taxonomy" id="176857"/>
    <lineage>
        <taxon>Eukaryota</taxon>
        <taxon>Viridiplantae</taxon>
        <taxon>Streptophyta</taxon>
        <taxon>Embryophyta</taxon>
        <taxon>Tracheophyta</taxon>
        <taxon>Spermatophyta</taxon>
        <taxon>Magnoliopsida</taxon>
        <taxon>eudicotyledons</taxon>
        <taxon>Gunneridae</taxon>
        <taxon>Pentapetalae</taxon>
        <taxon>rosids</taxon>
        <taxon>fabids</taxon>
        <taxon>Fagales</taxon>
        <taxon>Betulaceae</taxon>
        <taxon>Carpinus</taxon>
    </lineage>
</organism>
<dbReference type="Proteomes" id="UP000327013">
    <property type="component" value="Unassembled WGS sequence"/>
</dbReference>
<gene>
    <name evidence="4" type="ORF">FH972_025204</name>
</gene>
<evidence type="ECO:0000313" key="5">
    <source>
        <dbReference type="Proteomes" id="UP000327013"/>
    </source>
</evidence>
<proteinExistence type="inferred from homology"/>
<dbReference type="PANTHER" id="PTHR48081:SF8">
    <property type="entry name" value="ALPHA_BETA HYDROLASE FOLD-3 DOMAIN-CONTAINING PROTEIN-RELATED"/>
    <property type="match status" value="1"/>
</dbReference>
<dbReference type="GO" id="GO:0016787">
    <property type="term" value="F:hydrolase activity"/>
    <property type="evidence" value="ECO:0007669"/>
    <property type="project" value="UniProtKB-KW"/>
</dbReference>
<dbReference type="OrthoDB" id="408631at2759"/>
<accession>A0A5N6L1A5</accession>
<keyword evidence="5" id="KW-1185">Reference proteome</keyword>
<name>A0A5N6L1A5_9ROSI</name>
<dbReference type="SUPFAM" id="SSF53474">
    <property type="entry name" value="alpha/beta-Hydrolases"/>
    <property type="match status" value="1"/>
</dbReference>
<feature type="domain" description="Alpha/beta hydrolase fold-3" evidence="3">
    <location>
        <begin position="99"/>
        <end position="321"/>
    </location>
</feature>
<keyword evidence="2" id="KW-0378">Hydrolase</keyword>
<dbReference type="InterPro" id="IPR013094">
    <property type="entry name" value="AB_hydrolase_3"/>
</dbReference>
<dbReference type="PANTHER" id="PTHR48081">
    <property type="entry name" value="AB HYDROLASE SUPERFAMILY PROTEIN C4A8.06C"/>
    <property type="match status" value="1"/>
</dbReference>
<dbReference type="InterPro" id="IPR029058">
    <property type="entry name" value="AB_hydrolase_fold"/>
</dbReference>
<dbReference type="AlphaFoldDB" id="A0A5N6L1A5"/>